<sequence>MSSHLLHYSLESVLSDVRLNVAPELSDSSVIRASIAEAEKRLFSVLYRFPGGFPEENETDARRQCEELRHFISISSSRLAPIRRLHPEILSLVFLHSILDFPLAIGRQQEFPIVAVSFHWRAVALSTPSLWSRFSLSLRGGDSAFRMLQLCLSRAKASPLTIEIRKDVDLRPSFHAGMVEHLIQNSNRWLRIYFPLDYRLLSLFASVRGRLSSLEVASFACPLSTAHSEPSNHSLEDIDAFELAPKLSGLSLRDGTGDVPLFPLDQLERVLFTNMSNASIVSMTAKSPNLRSLTCRWSGNWTDPDPEAPPSIFASLTTIDFKGDYCLLRYLTAPRLESLSLTDVRQISGSMLPAFLQRSHCNVGKLLLDGVWTHWTLIVEALRLMPTLHTLTILDGQPNSVTDKGLEALAIDPGAVIPGLRNFTLHGSYLFRTSQLLHMLELRVTNAPGQLRLVDLRLDQREFAKSDLERFRGLKRIVGDLSLKRLHNSSSPLSAKKVCTLI</sequence>
<dbReference type="EMBL" id="JARIHO010000032">
    <property type="protein sequence ID" value="KAJ7334867.1"/>
    <property type="molecule type" value="Genomic_DNA"/>
</dbReference>
<organism evidence="1 2">
    <name type="scientific">Mycena albidolilacea</name>
    <dbReference type="NCBI Taxonomy" id="1033008"/>
    <lineage>
        <taxon>Eukaryota</taxon>
        <taxon>Fungi</taxon>
        <taxon>Dikarya</taxon>
        <taxon>Basidiomycota</taxon>
        <taxon>Agaricomycotina</taxon>
        <taxon>Agaricomycetes</taxon>
        <taxon>Agaricomycetidae</taxon>
        <taxon>Agaricales</taxon>
        <taxon>Marasmiineae</taxon>
        <taxon>Mycenaceae</taxon>
        <taxon>Mycena</taxon>
    </lineage>
</organism>
<accession>A0AAD7EMG5</accession>
<dbReference type="InterPro" id="IPR032675">
    <property type="entry name" value="LRR_dom_sf"/>
</dbReference>
<name>A0AAD7EMG5_9AGAR</name>
<dbReference type="AlphaFoldDB" id="A0AAD7EMG5"/>
<keyword evidence="2" id="KW-1185">Reference proteome</keyword>
<protein>
    <recommendedName>
        <fullName evidence="3">F-box domain-containing protein</fullName>
    </recommendedName>
</protein>
<dbReference type="Gene3D" id="3.80.10.10">
    <property type="entry name" value="Ribonuclease Inhibitor"/>
    <property type="match status" value="1"/>
</dbReference>
<evidence type="ECO:0008006" key="3">
    <source>
        <dbReference type="Google" id="ProtNLM"/>
    </source>
</evidence>
<reference evidence="1" key="1">
    <citation type="submission" date="2023-03" db="EMBL/GenBank/DDBJ databases">
        <title>Massive genome expansion in bonnet fungi (Mycena s.s.) driven by repeated elements and novel gene families across ecological guilds.</title>
        <authorList>
            <consortium name="Lawrence Berkeley National Laboratory"/>
            <person name="Harder C.B."/>
            <person name="Miyauchi S."/>
            <person name="Viragh M."/>
            <person name="Kuo A."/>
            <person name="Thoen E."/>
            <person name="Andreopoulos B."/>
            <person name="Lu D."/>
            <person name="Skrede I."/>
            <person name="Drula E."/>
            <person name="Henrissat B."/>
            <person name="Morin E."/>
            <person name="Kohler A."/>
            <person name="Barry K."/>
            <person name="LaButti K."/>
            <person name="Morin E."/>
            <person name="Salamov A."/>
            <person name="Lipzen A."/>
            <person name="Mereny Z."/>
            <person name="Hegedus B."/>
            <person name="Baldrian P."/>
            <person name="Stursova M."/>
            <person name="Weitz H."/>
            <person name="Taylor A."/>
            <person name="Grigoriev I.V."/>
            <person name="Nagy L.G."/>
            <person name="Martin F."/>
            <person name="Kauserud H."/>
        </authorList>
    </citation>
    <scope>NUCLEOTIDE SEQUENCE</scope>
    <source>
        <strain evidence="1">CBHHK002</strain>
    </source>
</reference>
<gene>
    <name evidence="1" type="ORF">DFH08DRAFT_1083398</name>
</gene>
<comment type="caution">
    <text evidence="1">The sequence shown here is derived from an EMBL/GenBank/DDBJ whole genome shotgun (WGS) entry which is preliminary data.</text>
</comment>
<evidence type="ECO:0000313" key="1">
    <source>
        <dbReference type="EMBL" id="KAJ7334867.1"/>
    </source>
</evidence>
<evidence type="ECO:0000313" key="2">
    <source>
        <dbReference type="Proteomes" id="UP001218218"/>
    </source>
</evidence>
<dbReference type="SUPFAM" id="SSF52047">
    <property type="entry name" value="RNI-like"/>
    <property type="match status" value="1"/>
</dbReference>
<proteinExistence type="predicted"/>
<dbReference type="Proteomes" id="UP001218218">
    <property type="component" value="Unassembled WGS sequence"/>
</dbReference>